<dbReference type="SUPFAM" id="SSF49899">
    <property type="entry name" value="Concanavalin A-like lectins/glucanases"/>
    <property type="match status" value="1"/>
</dbReference>
<dbReference type="Proteomes" id="UP000025171">
    <property type="component" value="Unassembled WGS sequence"/>
</dbReference>
<proteinExistence type="inferred from homology"/>
<dbReference type="AlphaFoldDB" id="A0A059FV62"/>
<keyword evidence="2" id="KW-0732">Signal</keyword>
<evidence type="ECO:0000256" key="6">
    <source>
        <dbReference type="SAM" id="MobiDB-lite"/>
    </source>
</evidence>
<evidence type="ECO:0000256" key="5">
    <source>
        <dbReference type="PIRSR" id="PIRSR608264-1"/>
    </source>
</evidence>
<comment type="caution">
    <text evidence="9">The sequence shown here is derived from an EMBL/GenBank/DDBJ whole genome shotgun (WGS) entry which is preliminary data.</text>
</comment>
<evidence type="ECO:0000256" key="4">
    <source>
        <dbReference type="ARBA" id="ARBA00023295"/>
    </source>
</evidence>
<keyword evidence="7" id="KW-0812">Transmembrane</keyword>
<evidence type="ECO:0000256" key="2">
    <source>
        <dbReference type="ARBA" id="ARBA00022729"/>
    </source>
</evidence>
<dbReference type="InterPro" id="IPR050546">
    <property type="entry name" value="Glycosyl_Hydrlase_16"/>
</dbReference>
<dbReference type="InterPro" id="IPR008263">
    <property type="entry name" value="GH16_AS"/>
</dbReference>
<organism evidence="9 10">
    <name type="scientific">Hyphomonas johnsonii MHS-2</name>
    <dbReference type="NCBI Taxonomy" id="1280950"/>
    <lineage>
        <taxon>Bacteria</taxon>
        <taxon>Pseudomonadati</taxon>
        <taxon>Pseudomonadota</taxon>
        <taxon>Alphaproteobacteria</taxon>
        <taxon>Hyphomonadales</taxon>
        <taxon>Hyphomonadaceae</taxon>
        <taxon>Hyphomonas</taxon>
    </lineage>
</organism>
<keyword evidence="7" id="KW-1133">Transmembrane helix</keyword>
<reference evidence="9 10" key="1">
    <citation type="journal article" date="2014" name="Antonie Van Leeuwenhoek">
        <title>Hyphomonas beringensis sp. nov. and Hyphomonas chukchiensis sp. nov., isolated from surface seawater of the Bering Sea and Chukchi Sea.</title>
        <authorList>
            <person name="Li C."/>
            <person name="Lai Q."/>
            <person name="Li G."/>
            <person name="Dong C."/>
            <person name="Wang J."/>
            <person name="Liao Y."/>
            <person name="Shao Z."/>
        </authorList>
    </citation>
    <scope>NUCLEOTIDE SEQUENCE [LARGE SCALE GENOMIC DNA]</scope>
    <source>
        <strain evidence="9 10">MHS-2</strain>
    </source>
</reference>
<keyword evidence="7" id="KW-0472">Membrane</keyword>
<dbReference type="Pfam" id="PF00722">
    <property type="entry name" value="Glyco_hydro_16"/>
    <property type="match status" value="1"/>
</dbReference>
<evidence type="ECO:0000256" key="1">
    <source>
        <dbReference type="ARBA" id="ARBA00006865"/>
    </source>
</evidence>
<dbReference type="EMBL" id="ARYK01000001">
    <property type="protein sequence ID" value="KCZ94534.1"/>
    <property type="molecule type" value="Genomic_DNA"/>
</dbReference>
<feature type="region of interest" description="Disordered" evidence="6">
    <location>
        <begin position="63"/>
        <end position="87"/>
    </location>
</feature>
<dbReference type="GO" id="GO:0005975">
    <property type="term" value="P:carbohydrate metabolic process"/>
    <property type="evidence" value="ECO:0007669"/>
    <property type="project" value="InterPro"/>
</dbReference>
<keyword evidence="4" id="KW-0326">Glycosidase</keyword>
<dbReference type="PATRIC" id="fig|1280950.3.peg.841"/>
<dbReference type="STRING" id="1280950.HJO_04130"/>
<dbReference type="Gene3D" id="2.60.120.200">
    <property type="match status" value="1"/>
</dbReference>
<protein>
    <submittedName>
        <fullName evidence="9">Putative licheninase</fullName>
    </submittedName>
</protein>
<dbReference type="InterPro" id="IPR008264">
    <property type="entry name" value="Beta_glucanase"/>
</dbReference>
<evidence type="ECO:0000259" key="8">
    <source>
        <dbReference type="PROSITE" id="PS51762"/>
    </source>
</evidence>
<dbReference type="PROSITE" id="PS01034">
    <property type="entry name" value="GH16_1"/>
    <property type="match status" value="1"/>
</dbReference>
<dbReference type="PANTHER" id="PTHR10963">
    <property type="entry name" value="GLYCOSYL HYDROLASE-RELATED"/>
    <property type="match status" value="1"/>
</dbReference>
<comment type="similarity">
    <text evidence="1">Belongs to the glycosyl hydrolase 16 family.</text>
</comment>
<evidence type="ECO:0000313" key="10">
    <source>
        <dbReference type="Proteomes" id="UP000025171"/>
    </source>
</evidence>
<dbReference type="PANTHER" id="PTHR10963:SF22">
    <property type="entry name" value="GLYCOSIDASE CRH2-RELATED"/>
    <property type="match status" value="1"/>
</dbReference>
<name>A0A059FV62_9PROT</name>
<gene>
    <name evidence="9" type="ORF">HJO_04130</name>
</gene>
<feature type="transmembrane region" description="Helical" evidence="7">
    <location>
        <begin position="20"/>
        <end position="37"/>
    </location>
</feature>
<evidence type="ECO:0000256" key="3">
    <source>
        <dbReference type="ARBA" id="ARBA00022801"/>
    </source>
</evidence>
<dbReference type="InterPro" id="IPR013320">
    <property type="entry name" value="ConA-like_dom_sf"/>
</dbReference>
<evidence type="ECO:0000313" key="9">
    <source>
        <dbReference type="EMBL" id="KCZ94534.1"/>
    </source>
</evidence>
<dbReference type="PROSITE" id="PS51762">
    <property type="entry name" value="GH16_2"/>
    <property type="match status" value="1"/>
</dbReference>
<dbReference type="PRINTS" id="PR00737">
    <property type="entry name" value="GLHYDRLASE16"/>
</dbReference>
<feature type="active site" description="Nucleophile" evidence="5">
    <location>
        <position position="206"/>
    </location>
</feature>
<keyword evidence="10" id="KW-1185">Reference proteome</keyword>
<feature type="domain" description="GH16" evidence="8">
    <location>
        <begin position="73"/>
        <end position="320"/>
    </location>
</feature>
<sequence>MQKDKQKQIIEHRTSRDDAIIVAAIVAVCSFGIWLLTPSPTGKHVEPSAQTVLASALVDPHDPAPEATVGPTETVPAIPSPAPPRRTILIKPRPPVPVISKSPGFITLLGDAQNDAFFYQSSYSNPTGHYGGDWSPRNITNTAEGADLEVRRTPSRSGPFTGAEMKTLKTYGYGRYEVVMRPAKGSGLVSSFFTYTGAYQGTAHDEIDIEFLGKDTSRVHFNYFRKGRRGEFATFDLPFDAAEADHVYAFEWTPDRITWFVDGKPYYSTPAGDKRLPKTAGNIVFNAWTGKPDMQGWHGKPDFESGAAAHYSCVSFSPYGQESRSCSDLFLPQRPIENAPMTADISHIPTR</sequence>
<accession>A0A059FV62</accession>
<dbReference type="eggNOG" id="COG2273">
    <property type="taxonomic scope" value="Bacteria"/>
</dbReference>
<dbReference type="GO" id="GO:0004553">
    <property type="term" value="F:hydrolase activity, hydrolyzing O-glycosyl compounds"/>
    <property type="evidence" value="ECO:0007669"/>
    <property type="project" value="InterPro"/>
</dbReference>
<evidence type="ECO:0000256" key="7">
    <source>
        <dbReference type="SAM" id="Phobius"/>
    </source>
</evidence>
<keyword evidence="3" id="KW-0378">Hydrolase</keyword>
<dbReference type="InterPro" id="IPR000757">
    <property type="entry name" value="Beta-glucanase-like"/>
</dbReference>
<feature type="active site" description="Proton donor" evidence="5">
    <location>
        <position position="210"/>
    </location>
</feature>